<dbReference type="InterPro" id="IPR000717">
    <property type="entry name" value="PCI_dom"/>
</dbReference>
<dbReference type="Pfam" id="PF01399">
    <property type="entry name" value="PCI"/>
    <property type="match status" value="1"/>
</dbReference>
<dbReference type="SMART" id="SM00088">
    <property type="entry name" value="PINT"/>
    <property type="match status" value="1"/>
</dbReference>
<feature type="region of interest" description="Disordered" evidence="6">
    <location>
        <begin position="427"/>
        <end position="451"/>
    </location>
</feature>
<dbReference type="EnsemblMetazoa" id="XM_038201387.1">
    <property type="protein sequence ID" value="XP_038057315.1"/>
    <property type="gene ID" value="LOC119728939"/>
</dbReference>
<dbReference type="HAMAP" id="MF_03004">
    <property type="entry name" value="eIF3e"/>
    <property type="match status" value="1"/>
</dbReference>
<dbReference type="OrthoDB" id="417252at2759"/>
<evidence type="ECO:0000256" key="5">
    <source>
        <dbReference type="PIRNR" id="PIRNR016255"/>
    </source>
</evidence>
<dbReference type="Pfam" id="PF09440">
    <property type="entry name" value="eIF3_N"/>
    <property type="match status" value="1"/>
</dbReference>
<dbReference type="GO" id="GO:0016282">
    <property type="term" value="C:eukaryotic 43S preinitiation complex"/>
    <property type="evidence" value="ECO:0007669"/>
    <property type="project" value="UniProtKB-UniRule"/>
</dbReference>
<dbReference type="GO" id="GO:0003743">
    <property type="term" value="F:translation initiation factor activity"/>
    <property type="evidence" value="ECO:0007669"/>
    <property type="project" value="UniProtKB-UniRule"/>
</dbReference>
<keyword evidence="9" id="KW-1185">Reference proteome</keyword>
<keyword evidence="2 4" id="KW-0396">Initiation factor</keyword>
<dbReference type="PANTHER" id="PTHR10317">
    <property type="entry name" value="EUKARYOTIC TRANSLATION INITIATION FACTOR 3 SUBUNIT E"/>
    <property type="match status" value="1"/>
</dbReference>
<dbReference type="InterPro" id="IPR019010">
    <property type="entry name" value="eIF3e_N"/>
</dbReference>
<evidence type="ECO:0000313" key="9">
    <source>
        <dbReference type="Proteomes" id="UP000887568"/>
    </source>
</evidence>
<evidence type="ECO:0000256" key="3">
    <source>
        <dbReference type="ARBA" id="ARBA00022917"/>
    </source>
</evidence>
<dbReference type="Proteomes" id="UP000887568">
    <property type="component" value="Unplaced"/>
</dbReference>
<evidence type="ECO:0000256" key="2">
    <source>
        <dbReference type="ARBA" id="ARBA00022540"/>
    </source>
</evidence>
<comment type="subcellular location">
    <subcellularLocation>
        <location evidence="4 5">Cytoplasm</location>
    </subcellularLocation>
</comment>
<organism evidence="8 9">
    <name type="scientific">Patiria miniata</name>
    <name type="common">Bat star</name>
    <name type="synonym">Asterina miniata</name>
    <dbReference type="NCBI Taxonomy" id="46514"/>
    <lineage>
        <taxon>Eukaryota</taxon>
        <taxon>Metazoa</taxon>
        <taxon>Echinodermata</taxon>
        <taxon>Eleutherozoa</taxon>
        <taxon>Asterozoa</taxon>
        <taxon>Asteroidea</taxon>
        <taxon>Valvatacea</taxon>
        <taxon>Valvatida</taxon>
        <taxon>Asterinidae</taxon>
        <taxon>Patiria</taxon>
    </lineage>
</organism>
<evidence type="ECO:0000259" key="7">
    <source>
        <dbReference type="PROSITE" id="PS50250"/>
    </source>
</evidence>
<evidence type="ECO:0000256" key="4">
    <source>
        <dbReference type="HAMAP-Rule" id="MF_03004"/>
    </source>
</evidence>
<accession>A0A914A134</accession>
<dbReference type="CTD" id="3646"/>
<dbReference type="InterPro" id="IPR016650">
    <property type="entry name" value="eIF3e"/>
</dbReference>
<dbReference type="RefSeq" id="XP_038057315.1">
    <property type="nucleotide sequence ID" value="XM_038201387.1"/>
</dbReference>
<dbReference type="CDD" id="cd21378">
    <property type="entry name" value="eIF3E"/>
    <property type="match status" value="1"/>
</dbReference>
<evidence type="ECO:0000313" key="8">
    <source>
        <dbReference type="EnsemblMetazoa" id="XP_038057315.1"/>
    </source>
</evidence>
<name>A0A914A134_PATMI</name>
<comment type="function">
    <text evidence="4">Component of the eukaryotic translation initiation factor 3 (eIF-3) complex, which is involved in protein synthesis of a specialized repertoire of mRNAs and, together with other initiation factors, stimulates binding of mRNA and methionyl-tRNAi to the 40S ribosome. The eIF-3 complex specifically targets and initiates translation of a subset of mRNAs involved in cell proliferation.</text>
</comment>
<comment type="similarity">
    <text evidence="4 5">Belongs to the eIF-3 subunit E family.</text>
</comment>
<dbReference type="GO" id="GO:0001732">
    <property type="term" value="P:formation of cytoplasmic translation initiation complex"/>
    <property type="evidence" value="ECO:0007669"/>
    <property type="project" value="UniProtKB-UniRule"/>
</dbReference>
<dbReference type="Pfam" id="PF21357">
    <property type="entry name" value="EIF3E_C"/>
    <property type="match status" value="1"/>
</dbReference>
<reference evidence="8" key="1">
    <citation type="submission" date="2022-11" db="UniProtKB">
        <authorList>
            <consortium name="EnsemblMetazoa"/>
        </authorList>
    </citation>
    <scope>IDENTIFICATION</scope>
</reference>
<keyword evidence="3 4" id="KW-0648">Protein biosynthesis</keyword>
<comment type="subunit">
    <text evidence="4 5">Component of the eukaryotic translation initiation factor 3 (eIF-3) complex.</text>
</comment>
<dbReference type="GO" id="GO:0071540">
    <property type="term" value="C:eukaryotic translation initiation factor 3 complex, eIF3e"/>
    <property type="evidence" value="ECO:0007669"/>
    <property type="project" value="UniProtKB-UniRule"/>
</dbReference>
<dbReference type="SMART" id="SM01186">
    <property type="entry name" value="eIF3_N"/>
    <property type="match status" value="1"/>
</dbReference>
<sequence>MREKMAEYDLTSKIGQYLDRHLVFPLLEFLSVKEIYHERDMLEGKLNLLSNTKMVDYIMDVYRSLHPDKEVPPDMYDKRTVVVEEMKKLMNQTKPILEIFSEEEVISKIQETRDGRILFDYMATNHGFRQDMLDTLYKFAKFKYECGDYSTAAQYLYFFRVLISQNDKNAMPALWGKLASEILKQDWDQALEDLNQLQEVIDSNTFVTPLQSLQQRTWLIHWSLFVYFNHPQGRDFIIDKFLYQPAYLNAIQTTCPHILRYLTTAVITNKNRRRQVLKDLVKVIQQESYTYRDPITEFVEDLYVNFNFDGAQQKLRDCETVLINDFFLVACIEDFIENARMFIFETFCRIHNCISINMLSDKLNMVPEEAERWIVNLIRNAHLDAKIDSKLGHVVMGSQNVSPYQQVIEKTKNLIYRSQALASNIEKRDASKNATSKPQQQAGSSMWGADM</sequence>
<dbReference type="OMA" id="NCPWILR"/>
<evidence type="ECO:0000256" key="1">
    <source>
        <dbReference type="ARBA" id="ARBA00022490"/>
    </source>
</evidence>
<dbReference type="GO" id="GO:0033290">
    <property type="term" value="C:eukaryotic 48S preinitiation complex"/>
    <property type="evidence" value="ECO:0007669"/>
    <property type="project" value="UniProtKB-UniRule"/>
</dbReference>
<protein>
    <recommendedName>
        <fullName evidence="4 5">Eukaryotic translation initiation factor 3 subunit E</fullName>
        <shortName evidence="4">eIF3e</shortName>
    </recommendedName>
    <alternativeName>
        <fullName evidence="4">Eukaryotic translation initiation factor 3 subunit 6</fullName>
    </alternativeName>
</protein>
<feature type="compositionally biased region" description="Polar residues" evidence="6">
    <location>
        <begin position="432"/>
        <end position="444"/>
    </location>
</feature>
<feature type="domain" description="PCI" evidence="7">
    <location>
        <begin position="229"/>
        <end position="401"/>
    </location>
</feature>
<keyword evidence="1 4" id="KW-0963">Cytoplasm</keyword>
<dbReference type="InterPro" id="IPR036390">
    <property type="entry name" value="WH_DNA-bd_sf"/>
</dbReference>
<dbReference type="PROSITE" id="PS50250">
    <property type="entry name" value="PCI"/>
    <property type="match status" value="1"/>
</dbReference>
<proteinExistence type="inferred from homology"/>
<dbReference type="PIRSF" id="PIRSF016255">
    <property type="entry name" value="eIF3e_su6"/>
    <property type="match status" value="1"/>
</dbReference>
<dbReference type="GeneID" id="119728939"/>
<dbReference type="AlphaFoldDB" id="A0A914A134"/>
<dbReference type="SUPFAM" id="SSF46785">
    <property type="entry name" value="Winged helix' DNA-binding domain"/>
    <property type="match status" value="1"/>
</dbReference>
<evidence type="ECO:0000256" key="6">
    <source>
        <dbReference type="SAM" id="MobiDB-lite"/>
    </source>
</evidence>